<keyword evidence="9" id="KW-0966">Cell projection</keyword>
<accession>A0A4R2KD41</accession>
<dbReference type="GO" id="GO:0005829">
    <property type="term" value="C:cytosol"/>
    <property type="evidence" value="ECO:0007669"/>
    <property type="project" value="TreeGrafter"/>
</dbReference>
<evidence type="ECO:0000313" key="10">
    <source>
        <dbReference type="Proteomes" id="UP000294886"/>
    </source>
</evidence>
<evidence type="ECO:0000256" key="2">
    <source>
        <dbReference type="ARBA" id="ARBA00006602"/>
    </source>
</evidence>
<dbReference type="GO" id="GO:0044781">
    <property type="term" value="P:bacterial-type flagellum organization"/>
    <property type="evidence" value="ECO:0007669"/>
    <property type="project" value="UniProtKB-KW"/>
</dbReference>
<dbReference type="InterPro" id="IPR051472">
    <property type="entry name" value="T3SS_Stator/FliH"/>
</dbReference>
<keyword evidence="9" id="KW-0969">Cilium</keyword>
<keyword evidence="7" id="KW-0175">Coiled coil</keyword>
<evidence type="ECO:0000256" key="3">
    <source>
        <dbReference type="ARBA" id="ARBA00022448"/>
    </source>
</evidence>
<dbReference type="InterPro" id="IPR018035">
    <property type="entry name" value="Flagellar_FliH/T3SS_HrpE"/>
</dbReference>
<feature type="domain" description="Flagellar assembly protein FliH/Type III secretion system HrpE" evidence="8">
    <location>
        <begin position="118"/>
        <end position="245"/>
    </location>
</feature>
<evidence type="ECO:0000256" key="5">
    <source>
        <dbReference type="ARBA" id="ARBA00022927"/>
    </source>
</evidence>
<reference evidence="9 10" key="1">
    <citation type="submission" date="2019-03" db="EMBL/GenBank/DDBJ databases">
        <title>Genomic Encyclopedia of Type Strains, Phase IV (KMG-IV): sequencing the most valuable type-strain genomes for metagenomic binning, comparative biology and taxonomic classification.</title>
        <authorList>
            <person name="Goeker M."/>
        </authorList>
    </citation>
    <scope>NUCLEOTIDE SEQUENCE [LARGE SCALE GENOMIC DNA]</scope>
    <source>
        <strain evidence="9 10">DSM 13054</strain>
    </source>
</reference>
<dbReference type="PANTHER" id="PTHR34982">
    <property type="entry name" value="YOP PROTEINS TRANSLOCATION PROTEIN L"/>
    <property type="match status" value="1"/>
</dbReference>
<sequence>MYRYYKEKEVNISSPVLLKFAVPEKKRRIEGPVEEKEEGKNVKNESLTLAKEMIERAKQVQREILSKTREDIEKMLKEAEERAHEIEEKYRIKGYEEGYSAGYEEGYKKGEEKAKALIEEAKALKEEILEEKKRLYKEAESDMINVILEAVEKIVGKHVEEDKDLILSLIKKGMENYNAFDKVTVRVSEEDYEHCVKNKDKILKDVEFLDEINIVKDLSLRKGDCIIETNSGVINSGVTTQLKTLKSLFAGVLNE</sequence>
<name>A0A4R2KD41_9THEO</name>
<comment type="similarity">
    <text evidence="2">Belongs to the FliH family.</text>
</comment>
<comment type="function">
    <text evidence="1">Needed for flagellar regrowth and assembly.</text>
</comment>
<gene>
    <name evidence="9" type="ORF">EV203_10559</name>
</gene>
<protein>
    <submittedName>
        <fullName evidence="9">Flagellar assembly protein FliH</fullName>
    </submittedName>
</protein>
<evidence type="ECO:0000259" key="8">
    <source>
        <dbReference type="Pfam" id="PF02108"/>
    </source>
</evidence>
<dbReference type="GO" id="GO:0015031">
    <property type="term" value="P:protein transport"/>
    <property type="evidence" value="ECO:0007669"/>
    <property type="project" value="UniProtKB-KW"/>
</dbReference>
<keyword evidence="6" id="KW-1006">Bacterial flagellum protein export</keyword>
<evidence type="ECO:0000256" key="1">
    <source>
        <dbReference type="ARBA" id="ARBA00003041"/>
    </source>
</evidence>
<comment type="caution">
    <text evidence="9">The sequence shown here is derived from an EMBL/GenBank/DDBJ whole genome shotgun (WGS) entry which is preliminary data.</text>
</comment>
<keyword evidence="4" id="KW-1005">Bacterial flagellum biogenesis</keyword>
<keyword evidence="9" id="KW-0282">Flagellum</keyword>
<evidence type="ECO:0000256" key="4">
    <source>
        <dbReference type="ARBA" id="ARBA00022795"/>
    </source>
</evidence>
<evidence type="ECO:0000256" key="7">
    <source>
        <dbReference type="SAM" id="Coils"/>
    </source>
</evidence>
<evidence type="ECO:0000313" key="9">
    <source>
        <dbReference type="EMBL" id="TCO67798.1"/>
    </source>
</evidence>
<dbReference type="PANTHER" id="PTHR34982:SF1">
    <property type="entry name" value="FLAGELLAR ASSEMBLY PROTEIN FLIH"/>
    <property type="match status" value="1"/>
</dbReference>
<feature type="coiled-coil region" evidence="7">
    <location>
        <begin position="50"/>
        <end position="149"/>
    </location>
</feature>
<dbReference type="Pfam" id="PF02108">
    <property type="entry name" value="FliH"/>
    <property type="match status" value="1"/>
</dbReference>
<dbReference type="AlphaFoldDB" id="A0A4R2KD41"/>
<dbReference type="Proteomes" id="UP000294886">
    <property type="component" value="Unassembled WGS sequence"/>
</dbReference>
<proteinExistence type="inferred from homology"/>
<dbReference type="EMBL" id="SLWU01000005">
    <property type="protein sequence ID" value="TCO67798.1"/>
    <property type="molecule type" value="Genomic_DNA"/>
</dbReference>
<organism evidence="9 10">
    <name type="scientific">Caldanaerobacter subterraneus</name>
    <dbReference type="NCBI Taxonomy" id="911092"/>
    <lineage>
        <taxon>Bacteria</taxon>
        <taxon>Bacillati</taxon>
        <taxon>Bacillota</taxon>
        <taxon>Clostridia</taxon>
        <taxon>Thermoanaerobacterales</taxon>
        <taxon>Thermoanaerobacteraceae</taxon>
        <taxon>Caldanaerobacter</taxon>
    </lineage>
</organism>
<evidence type="ECO:0000256" key="6">
    <source>
        <dbReference type="ARBA" id="ARBA00023225"/>
    </source>
</evidence>
<keyword evidence="3" id="KW-0813">Transport</keyword>
<keyword evidence="5" id="KW-0653">Protein transport</keyword>